<keyword evidence="1" id="KW-0812">Transmembrane</keyword>
<dbReference type="EMBL" id="JBELQB010000003">
    <property type="protein sequence ID" value="MFL9836824.1"/>
    <property type="molecule type" value="Genomic_DNA"/>
</dbReference>
<keyword evidence="3" id="KW-1185">Reference proteome</keyword>
<feature type="transmembrane region" description="Helical" evidence="1">
    <location>
        <begin position="82"/>
        <end position="104"/>
    </location>
</feature>
<dbReference type="Proteomes" id="UP001629059">
    <property type="component" value="Unassembled WGS sequence"/>
</dbReference>
<keyword evidence="1" id="KW-1133">Transmembrane helix</keyword>
<comment type="caution">
    <text evidence="2">The sequence shown here is derived from an EMBL/GenBank/DDBJ whole genome shotgun (WGS) entry which is preliminary data.</text>
</comment>
<organism evidence="2 3">
    <name type="scientific">Flavobacterium rhizophilum</name>
    <dbReference type="NCBI Taxonomy" id="3163296"/>
    <lineage>
        <taxon>Bacteria</taxon>
        <taxon>Pseudomonadati</taxon>
        <taxon>Bacteroidota</taxon>
        <taxon>Flavobacteriia</taxon>
        <taxon>Flavobacteriales</taxon>
        <taxon>Flavobacteriaceae</taxon>
        <taxon>Flavobacterium</taxon>
    </lineage>
</organism>
<gene>
    <name evidence="2" type="ORF">ABS768_04895</name>
</gene>
<feature type="transmembrane region" description="Helical" evidence="1">
    <location>
        <begin position="25"/>
        <end position="43"/>
    </location>
</feature>
<reference evidence="2 3" key="1">
    <citation type="submission" date="2024-06" db="EMBL/GenBank/DDBJ databases">
        <authorList>
            <person name="Kaempfer P."/>
            <person name="Viver T."/>
        </authorList>
    </citation>
    <scope>NUCLEOTIDE SEQUENCE [LARGE SCALE GENOMIC DNA]</scope>
    <source>
        <strain evidence="2 3">ST-75</strain>
    </source>
</reference>
<dbReference type="RefSeq" id="WP_408073857.1">
    <property type="nucleotide sequence ID" value="NZ_JBELQB010000003.1"/>
</dbReference>
<evidence type="ECO:0000313" key="2">
    <source>
        <dbReference type="EMBL" id="MFL9836824.1"/>
    </source>
</evidence>
<evidence type="ECO:0000313" key="3">
    <source>
        <dbReference type="Proteomes" id="UP001629059"/>
    </source>
</evidence>
<proteinExistence type="predicted"/>
<accession>A0ABW8YA35</accession>
<feature type="transmembrane region" description="Helical" evidence="1">
    <location>
        <begin position="116"/>
        <end position="144"/>
    </location>
</feature>
<evidence type="ECO:0000256" key="1">
    <source>
        <dbReference type="SAM" id="Phobius"/>
    </source>
</evidence>
<feature type="transmembrane region" description="Helical" evidence="1">
    <location>
        <begin position="49"/>
        <end position="70"/>
    </location>
</feature>
<keyword evidence="1" id="KW-0472">Membrane</keyword>
<sequence length="164" mass="19088">MQDLINEEEFIKPVKYNPWKWFKRSYLIALFQACFIYSCTIFGKPENGLIMIGTLIYFICPITVPFFIVFRKKLFANTSLGTIVLGILILNLVYSSLFIMVMWLRGQYIFVDDSPMTIALGIVLFIFFCTLLTIPIIIVIRAILIKKLKKKEEKALEAHNRNFS</sequence>
<name>A0ABW8YA35_9FLAO</name>
<protein>
    <submittedName>
        <fullName evidence="2">Uncharacterized protein</fullName>
    </submittedName>
</protein>